<evidence type="ECO:0000313" key="1">
    <source>
        <dbReference type="EMBL" id="KRY20252.1"/>
    </source>
</evidence>
<dbReference type="EMBL" id="JYDQ01000026">
    <property type="protein sequence ID" value="KRY20252.1"/>
    <property type="molecule type" value="Genomic_DNA"/>
</dbReference>
<name>A0A0V1A730_9BILA</name>
<sequence length="115" mass="12640">MPSDGLGSQNFVDSRDFIQLFSKRFVHSTLVIAAHSNNTVIFDYRHNRRGHACAVQVPRCLGQSADPIPQKCDLNANGTLCERIWISGIDPLVGSANGGFFTVPGHRKIIQHALL</sequence>
<accession>A0A0V1A730</accession>
<gene>
    <name evidence="1" type="ORF">T12_3185</name>
</gene>
<evidence type="ECO:0000313" key="2">
    <source>
        <dbReference type="Proteomes" id="UP000054783"/>
    </source>
</evidence>
<dbReference type="AlphaFoldDB" id="A0A0V1A730"/>
<organism evidence="1 2">
    <name type="scientific">Trichinella patagoniensis</name>
    <dbReference type="NCBI Taxonomy" id="990121"/>
    <lineage>
        <taxon>Eukaryota</taxon>
        <taxon>Metazoa</taxon>
        <taxon>Ecdysozoa</taxon>
        <taxon>Nematoda</taxon>
        <taxon>Enoplea</taxon>
        <taxon>Dorylaimia</taxon>
        <taxon>Trichinellida</taxon>
        <taxon>Trichinellidae</taxon>
        <taxon>Trichinella</taxon>
    </lineage>
</organism>
<protein>
    <submittedName>
        <fullName evidence="1">Uncharacterized protein</fullName>
    </submittedName>
</protein>
<proteinExistence type="predicted"/>
<keyword evidence="2" id="KW-1185">Reference proteome</keyword>
<dbReference type="Proteomes" id="UP000054783">
    <property type="component" value="Unassembled WGS sequence"/>
</dbReference>
<comment type="caution">
    <text evidence="1">The sequence shown here is derived from an EMBL/GenBank/DDBJ whole genome shotgun (WGS) entry which is preliminary data.</text>
</comment>
<reference evidence="1 2" key="1">
    <citation type="submission" date="2015-01" db="EMBL/GenBank/DDBJ databases">
        <title>Evolution of Trichinella species and genotypes.</title>
        <authorList>
            <person name="Korhonen P.K."/>
            <person name="Edoardo P."/>
            <person name="Giuseppe L.R."/>
            <person name="Gasser R.B."/>
        </authorList>
    </citation>
    <scope>NUCLEOTIDE SEQUENCE [LARGE SCALE GENOMIC DNA]</scope>
    <source>
        <strain evidence="1">ISS2496</strain>
    </source>
</reference>